<comment type="caution">
    <text evidence="1">The sequence shown here is derived from an EMBL/GenBank/DDBJ whole genome shotgun (WGS) entry which is preliminary data.</text>
</comment>
<keyword evidence="2" id="KW-1185">Reference proteome</keyword>
<evidence type="ECO:0000313" key="1">
    <source>
        <dbReference type="EMBL" id="GBO02506.1"/>
    </source>
</evidence>
<dbReference type="AlphaFoldDB" id="A0A4Y2TTL1"/>
<name>A0A4Y2TTL1_ARAVE</name>
<gene>
    <name evidence="1" type="ORF">AVEN_233564_1</name>
</gene>
<sequence>MTENAEQIELLKRKRTTLRSSVTKLINKIEAELKKTDVTEENDIELHIETLNDKFESLKLTDSNLKTILSLKDIDKELESAEEYCYSHRKSLPSNAGLMVGKRVLQGEAWSDSAILVARMTLETILATWRQIWRPWRQIDYSRKCNPFLDISIRGQDLGFS</sequence>
<organism evidence="1 2">
    <name type="scientific">Araneus ventricosus</name>
    <name type="common">Orbweaver spider</name>
    <name type="synonym">Epeira ventricosa</name>
    <dbReference type="NCBI Taxonomy" id="182803"/>
    <lineage>
        <taxon>Eukaryota</taxon>
        <taxon>Metazoa</taxon>
        <taxon>Ecdysozoa</taxon>
        <taxon>Arthropoda</taxon>
        <taxon>Chelicerata</taxon>
        <taxon>Arachnida</taxon>
        <taxon>Araneae</taxon>
        <taxon>Araneomorphae</taxon>
        <taxon>Entelegynae</taxon>
        <taxon>Araneoidea</taxon>
        <taxon>Araneidae</taxon>
        <taxon>Araneus</taxon>
    </lineage>
</organism>
<dbReference type="Proteomes" id="UP000499080">
    <property type="component" value="Unassembled WGS sequence"/>
</dbReference>
<protein>
    <submittedName>
        <fullName evidence="1">Uncharacterized protein</fullName>
    </submittedName>
</protein>
<dbReference type="OrthoDB" id="6434758at2759"/>
<dbReference type="EMBL" id="BGPR01030157">
    <property type="protein sequence ID" value="GBO02506.1"/>
    <property type="molecule type" value="Genomic_DNA"/>
</dbReference>
<evidence type="ECO:0000313" key="2">
    <source>
        <dbReference type="Proteomes" id="UP000499080"/>
    </source>
</evidence>
<proteinExistence type="predicted"/>
<accession>A0A4Y2TTL1</accession>
<reference evidence="1 2" key="1">
    <citation type="journal article" date="2019" name="Sci. Rep.">
        <title>Orb-weaving spider Araneus ventricosus genome elucidates the spidroin gene catalogue.</title>
        <authorList>
            <person name="Kono N."/>
            <person name="Nakamura H."/>
            <person name="Ohtoshi R."/>
            <person name="Moran D.A.P."/>
            <person name="Shinohara A."/>
            <person name="Yoshida Y."/>
            <person name="Fujiwara M."/>
            <person name="Mori M."/>
            <person name="Tomita M."/>
            <person name="Arakawa K."/>
        </authorList>
    </citation>
    <scope>NUCLEOTIDE SEQUENCE [LARGE SCALE GENOMIC DNA]</scope>
</reference>